<reference evidence="5" key="1">
    <citation type="journal article" date="2020" name="Stud. Mycol.">
        <title>101 Dothideomycetes genomes: a test case for predicting lifestyles and emergence of pathogens.</title>
        <authorList>
            <person name="Haridas S."/>
            <person name="Albert R."/>
            <person name="Binder M."/>
            <person name="Bloem J."/>
            <person name="Labutti K."/>
            <person name="Salamov A."/>
            <person name="Andreopoulos B."/>
            <person name="Baker S."/>
            <person name="Barry K."/>
            <person name="Bills G."/>
            <person name="Bluhm B."/>
            <person name="Cannon C."/>
            <person name="Castanera R."/>
            <person name="Culley D."/>
            <person name="Daum C."/>
            <person name="Ezra D."/>
            <person name="Gonzalez J."/>
            <person name="Henrissat B."/>
            <person name="Kuo A."/>
            <person name="Liang C."/>
            <person name="Lipzen A."/>
            <person name="Lutzoni F."/>
            <person name="Magnuson J."/>
            <person name="Mondo S."/>
            <person name="Nolan M."/>
            <person name="Ohm R."/>
            <person name="Pangilinan J."/>
            <person name="Park H.-J."/>
            <person name="Ramirez L."/>
            <person name="Alfaro M."/>
            <person name="Sun H."/>
            <person name="Tritt A."/>
            <person name="Yoshinaga Y."/>
            <person name="Zwiers L.-H."/>
            <person name="Turgeon B."/>
            <person name="Goodwin S."/>
            <person name="Spatafora J."/>
            <person name="Crous P."/>
            <person name="Grigoriev I."/>
        </authorList>
    </citation>
    <scope>NUCLEOTIDE SEQUENCE</scope>
    <source>
        <strain evidence="5">CBS 116005</strain>
    </source>
</reference>
<dbReference type="OrthoDB" id="9995210at2759"/>
<protein>
    <submittedName>
        <fullName evidence="5">Ankyrin</fullName>
    </submittedName>
</protein>
<evidence type="ECO:0000313" key="5">
    <source>
        <dbReference type="EMBL" id="KAF2767067.1"/>
    </source>
</evidence>
<dbReference type="PROSITE" id="PS50088">
    <property type="entry name" value="ANK_REPEAT"/>
    <property type="match status" value="1"/>
</dbReference>
<dbReference type="PANTHER" id="PTHR24193:SF121">
    <property type="entry name" value="ADA2A-CONTAINING COMPLEX COMPONENT 3, ISOFORM D"/>
    <property type="match status" value="1"/>
</dbReference>
<dbReference type="InterPro" id="IPR050663">
    <property type="entry name" value="Ankyrin-SOCS_Box"/>
</dbReference>
<dbReference type="EMBL" id="ML995861">
    <property type="protein sequence ID" value="KAF2767067.1"/>
    <property type="molecule type" value="Genomic_DNA"/>
</dbReference>
<dbReference type="PANTHER" id="PTHR24193">
    <property type="entry name" value="ANKYRIN REPEAT PROTEIN"/>
    <property type="match status" value="1"/>
</dbReference>
<dbReference type="GO" id="GO:0045944">
    <property type="term" value="P:positive regulation of transcription by RNA polymerase II"/>
    <property type="evidence" value="ECO:0007669"/>
    <property type="project" value="TreeGrafter"/>
</dbReference>
<dbReference type="Pfam" id="PF12796">
    <property type="entry name" value="Ank_2"/>
    <property type="match status" value="1"/>
</dbReference>
<dbReference type="AlphaFoldDB" id="A0A6G1L2H9"/>
<dbReference type="SUPFAM" id="SSF48403">
    <property type="entry name" value="Ankyrin repeat"/>
    <property type="match status" value="1"/>
</dbReference>
<keyword evidence="1" id="KW-0677">Repeat</keyword>
<dbReference type="GO" id="GO:0005634">
    <property type="term" value="C:nucleus"/>
    <property type="evidence" value="ECO:0007669"/>
    <property type="project" value="TreeGrafter"/>
</dbReference>
<keyword evidence="2 3" id="KW-0040">ANK repeat</keyword>
<keyword evidence="6" id="KW-1185">Reference proteome</keyword>
<feature type="region of interest" description="Disordered" evidence="4">
    <location>
        <begin position="154"/>
        <end position="179"/>
    </location>
</feature>
<dbReference type="SMART" id="SM00248">
    <property type="entry name" value="ANK"/>
    <property type="match status" value="3"/>
</dbReference>
<name>A0A6G1L2H9_9PEZI</name>
<proteinExistence type="predicted"/>
<evidence type="ECO:0000256" key="4">
    <source>
        <dbReference type="SAM" id="MobiDB-lite"/>
    </source>
</evidence>
<organism evidence="5 6">
    <name type="scientific">Teratosphaeria nubilosa</name>
    <dbReference type="NCBI Taxonomy" id="161662"/>
    <lineage>
        <taxon>Eukaryota</taxon>
        <taxon>Fungi</taxon>
        <taxon>Dikarya</taxon>
        <taxon>Ascomycota</taxon>
        <taxon>Pezizomycotina</taxon>
        <taxon>Dothideomycetes</taxon>
        <taxon>Dothideomycetidae</taxon>
        <taxon>Mycosphaerellales</taxon>
        <taxon>Teratosphaeriaceae</taxon>
        <taxon>Teratosphaeria</taxon>
    </lineage>
</organism>
<evidence type="ECO:0000256" key="2">
    <source>
        <dbReference type="ARBA" id="ARBA00023043"/>
    </source>
</evidence>
<dbReference type="InterPro" id="IPR036770">
    <property type="entry name" value="Ankyrin_rpt-contain_sf"/>
</dbReference>
<evidence type="ECO:0000256" key="1">
    <source>
        <dbReference type="ARBA" id="ARBA00022737"/>
    </source>
</evidence>
<dbReference type="GO" id="GO:0000976">
    <property type="term" value="F:transcription cis-regulatory region binding"/>
    <property type="evidence" value="ECO:0007669"/>
    <property type="project" value="TreeGrafter"/>
</dbReference>
<dbReference type="Gene3D" id="1.25.40.20">
    <property type="entry name" value="Ankyrin repeat-containing domain"/>
    <property type="match status" value="1"/>
</dbReference>
<dbReference type="InterPro" id="IPR002110">
    <property type="entry name" value="Ankyrin_rpt"/>
</dbReference>
<evidence type="ECO:0000256" key="3">
    <source>
        <dbReference type="PROSITE-ProRule" id="PRU00023"/>
    </source>
</evidence>
<sequence>MADEGASPKEQLMEAARRNNTDLLQELLDSGSLKNNADATANFLNTTTDALGNSALHVAAQYGSYEVLDTILDQEGVEIDGQERRDGDTCLHKAVRHVNELAAHHWDEGRAVVDILIDAGCDPRIRNKAKMKAIDLVDPRNKELRAELQKAELQLQMGGDTVEDDDEEGRHDGPGSESD</sequence>
<evidence type="ECO:0000313" key="6">
    <source>
        <dbReference type="Proteomes" id="UP000799436"/>
    </source>
</evidence>
<feature type="compositionally biased region" description="Basic and acidic residues" evidence="4">
    <location>
        <begin position="168"/>
        <end position="179"/>
    </location>
</feature>
<dbReference type="Proteomes" id="UP000799436">
    <property type="component" value="Unassembled WGS sequence"/>
</dbReference>
<accession>A0A6G1L2H9</accession>
<feature type="repeat" description="ANK" evidence="3">
    <location>
        <begin position="51"/>
        <end position="84"/>
    </location>
</feature>
<gene>
    <name evidence="5" type="ORF">EJ03DRAFT_316444</name>
</gene>
<dbReference type="PROSITE" id="PS50297">
    <property type="entry name" value="ANK_REP_REGION"/>
    <property type="match status" value="1"/>
</dbReference>
<dbReference type="PRINTS" id="PR01415">
    <property type="entry name" value="ANKYRIN"/>
</dbReference>